<organism evidence="6 7">
    <name type="scientific">Paenibacillus glycanilyticus</name>
    <dbReference type="NCBI Taxonomy" id="126569"/>
    <lineage>
        <taxon>Bacteria</taxon>
        <taxon>Bacillati</taxon>
        <taxon>Bacillota</taxon>
        <taxon>Bacilli</taxon>
        <taxon>Bacillales</taxon>
        <taxon>Paenibacillaceae</taxon>
        <taxon>Paenibacillus</taxon>
    </lineage>
</organism>
<evidence type="ECO:0000256" key="4">
    <source>
        <dbReference type="ARBA" id="ARBA00023163"/>
    </source>
</evidence>
<dbReference type="Proteomes" id="UP001157114">
    <property type="component" value="Unassembled WGS sequence"/>
</dbReference>
<accession>A0ABQ6GDR8</accession>
<dbReference type="SUPFAM" id="SSF46689">
    <property type="entry name" value="Homeodomain-like"/>
    <property type="match status" value="2"/>
</dbReference>
<dbReference type="RefSeq" id="WP_284238558.1">
    <property type="nucleotide sequence ID" value="NZ_BSSQ01000009.1"/>
</dbReference>
<dbReference type="InterPro" id="IPR037923">
    <property type="entry name" value="HTH-like"/>
</dbReference>
<dbReference type="SUPFAM" id="SSF51215">
    <property type="entry name" value="Regulatory protein AraC"/>
    <property type="match status" value="1"/>
</dbReference>
<keyword evidence="4" id="KW-0804">Transcription</keyword>
<dbReference type="EMBL" id="BSSQ01000009">
    <property type="protein sequence ID" value="GLX67802.1"/>
    <property type="molecule type" value="Genomic_DNA"/>
</dbReference>
<keyword evidence="2" id="KW-0238">DNA-binding</keyword>
<dbReference type="Pfam" id="PF12833">
    <property type="entry name" value="HTH_18"/>
    <property type="match status" value="1"/>
</dbReference>
<name>A0ABQ6GDR8_9BACL</name>
<evidence type="ECO:0000256" key="2">
    <source>
        <dbReference type="ARBA" id="ARBA00023125"/>
    </source>
</evidence>
<keyword evidence="3" id="KW-0010">Activator</keyword>
<keyword evidence="1" id="KW-0805">Transcription regulation</keyword>
<evidence type="ECO:0000259" key="5">
    <source>
        <dbReference type="PROSITE" id="PS01124"/>
    </source>
</evidence>
<dbReference type="PROSITE" id="PS00041">
    <property type="entry name" value="HTH_ARAC_FAMILY_1"/>
    <property type="match status" value="1"/>
</dbReference>
<reference evidence="6 7" key="1">
    <citation type="submission" date="2023-03" db="EMBL/GenBank/DDBJ databases">
        <title>Draft genome sequence of the bacteria which degrade cell wall of Tricholomamatutake.</title>
        <authorList>
            <person name="Konishi Y."/>
            <person name="Fukuta Y."/>
            <person name="Shirasaka N."/>
        </authorList>
    </citation>
    <scope>NUCLEOTIDE SEQUENCE [LARGE SCALE GENOMIC DNA]</scope>
    <source>
        <strain evidence="7">mu1</strain>
    </source>
</reference>
<dbReference type="Gene3D" id="2.60.120.10">
    <property type="entry name" value="Jelly Rolls"/>
    <property type="match status" value="1"/>
</dbReference>
<dbReference type="CDD" id="cd02208">
    <property type="entry name" value="cupin_RmlC-like"/>
    <property type="match status" value="1"/>
</dbReference>
<comment type="caution">
    <text evidence="6">The sequence shown here is derived from an EMBL/GenBank/DDBJ whole genome shotgun (WGS) entry which is preliminary data.</text>
</comment>
<gene>
    <name evidence="6" type="ORF">MU1_21470</name>
</gene>
<dbReference type="PRINTS" id="PR00032">
    <property type="entry name" value="HTHARAC"/>
</dbReference>
<dbReference type="InterPro" id="IPR014710">
    <property type="entry name" value="RmlC-like_jellyroll"/>
</dbReference>
<proteinExistence type="predicted"/>
<sequence length="267" mass="30254">MEMKVETDWIELWQGSHGFRNVPHKHDDWMQVTLPIKGIVHFTQEDRSYGLRQGNGLLQPPGTEHHFYLGEQSSVIIMKVREQGAGGMASINPQFTAGSEHDIRQHFHAEDMVGRFRGWMLALIQGQALADPLAVQEVEQDVVAYLGGMLKLEDRKSSMPPGICDPHLVRALAYLHDCYADTINIDELAGIALQSRYHFIRSFREATGTTPYQYLLKLRITEAMNRLKRSDATIAQISESLGFSSASQFHRSFSKITGVTPQIYRQQ</sequence>
<dbReference type="InterPro" id="IPR020449">
    <property type="entry name" value="Tscrpt_reg_AraC-type_HTH"/>
</dbReference>
<dbReference type="SMART" id="SM00342">
    <property type="entry name" value="HTH_ARAC"/>
    <property type="match status" value="1"/>
</dbReference>
<dbReference type="PANTHER" id="PTHR46796">
    <property type="entry name" value="HTH-TYPE TRANSCRIPTIONAL ACTIVATOR RHAS-RELATED"/>
    <property type="match status" value="1"/>
</dbReference>
<keyword evidence="7" id="KW-1185">Reference proteome</keyword>
<evidence type="ECO:0000256" key="1">
    <source>
        <dbReference type="ARBA" id="ARBA00023015"/>
    </source>
</evidence>
<dbReference type="Gene3D" id="1.10.10.60">
    <property type="entry name" value="Homeodomain-like"/>
    <property type="match status" value="2"/>
</dbReference>
<protein>
    <recommendedName>
        <fullName evidence="5">HTH araC/xylS-type domain-containing protein</fullName>
    </recommendedName>
</protein>
<feature type="domain" description="HTH araC/xylS-type" evidence="5">
    <location>
        <begin position="169"/>
        <end position="267"/>
    </location>
</feature>
<dbReference type="InterPro" id="IPR018062">
    <property type="entry name" value="HTH_AraC-typ_CS"/>
</dbReference>
<dbReference type="PROSITE" id="PS01124">
    <property type="entry name" value="HTH_ARAC_FAMILY_2"/>
    <property type="match status" value="1"/>
</dbReference>
<evidence type="ECO:0000313" key="7">
    <source>
        <dbReference type="Proteomes" id="UP001157114"/>
    </source>
</evidence>
<dbReference type="InterPro" id="IPR050204">
    <property type="entry name" value="AraC_XylS_family_regulators"/>
</dbReference>
<evidence type="ECO:0000256" key="3">
    <source>
        <dbReference type="ARBA" id="ARBA00023159"/>
    </source>
</evidence>
<dbReference type="InterPro" id="IPR009057">
    <property type="entry name" value="Homeodomain-like_sf"/>
</dbReference>
<dbReference type="InterPro" id="IPR018060">
    <property type="entry name" value="HTH_AraC"/>
</dbReference>
<evidence type="ECO:0000313" key="6">
    <source>
        <dbReference type="EMBL" id="GLX67802.1"/>
    </source>
</evidence>